<dbReference type="InterPro" id="IPR012954">
    <property type="entry name" value="BP28_C_dom"/>
</dbReference>
<evidence type="ECO:0000256" key="3">
    <source>
        <dbReference type="ARBA" id="ARBA00011399"/>
    </source>
</evidence>
<dbReference type="Proteomes" id="UP000799424">
    <property type="component" value="Unassembled WGS sequence"/>
</dbReference>
<gene>
    <name evidence="12" type="ORF">CC86DRAFT_320947</name>
</gene>
<dbReference type="SMART" id="SM01036">
    <property type="entry name" value="BP28CT"/>
    <property type="match status" value="1"/>
</dbReference>
<keyword evidence="13" id="KW-1185">Reference proteome</keyword>
<accession>A0A6A7A630</accession>
<dbReference type="Pfam" id="PF12397">
    <property type="entry name" value="U3snoRNP10"/>
    <property type="match status" value="1"/>
</dbReference>
<proteinExistence type="inferred from homology"/>
<dbReference type="InterPro" id="IPR016024">
    <property type="entry name" value="ARM-type_fold"/>
</dbReference>
<dbReference type="GO" id="GO:0045943">
    <property type="term" value="P:positive regulation of transcription by RNA polymerase I"/>
    <property type="evidence" value="ECO:0007669"/>
    <property type="project" value="TreeGrafter"/>
</dbReference>
<dbReference type="GO" id="GO:0030686">
    <property type="term" value="C:90S preribosome"/>
    <property type="evidence" value="ECO:0007669"/>
    <property type="project" value="TreeGrafter"/>
</dbReference>
<evidence type="ECO:0000256" key="5">
    <source>
        <dbReference type="ARBA" id="ARBA00022517"/>
    </source>
</evidence>
<evidence type="ECO:0000256" key="6">
    <source>
        <dbReference type="ARBA" id="ARBA00022552"/>
    </source>
</evidence>
<comment type="subunit">
    <text evidence="3 10">Component of the ribosomal small subunit (SSU) processome.</text>
</comment>
<dbReference type="InterPro" id="IPR056473">
    <property type="entry name" value="HEAT_Utp10/HEAT1"/>
</dbReference>
<dbReference type="SUPFAM" id="SSF48371">
    <property type="entry name" value="ARM repeat"/>
    <property type="match status" value="2"/>
</dbReference>
<dbReference type="Pfam" id="PF23243">
    <property type="entry name" value="HEAT_HEATR1"/>
    <property type="match status" value="1"/>
</dbReference>
<evidence type="ECO:0000256" key="4">
    <source>
        <dbReference type="ARBA" id="ARBA00015399"/>
    </source>
</evidence>
<evidence type="ECO:0000313" key="13">
    <source>
        <dbReference type="Proteomes" id="UP000799424"/>
    </source>
</evidence>
<dbReference type="GO" id="GO:0000462">
    <property type="term" value="P:maturation of SSU-rRNA from tricistronic rRNA transcript (SSU-rRNA, 5.8S rRNA, LSU-rRNA)"/>
    <property type="evidence" value="ECO:0007669"/>
    <property type="project" value="TreeGrafter"/>
</dbReference>
<dbReference type="InterPro" id="IPR022125">
    <property type="entry name" value="U3snoRNP10_N"/>
</dbReference>
<feature type="domain" description="BP28 C-terminal" evidence="11">
    <location>
        <begin position="1494"/>
        <end position="1638"/>
    </location>
</feature>
<dbReference type="OrthoDB" id="31183at2759"/>
<dbReference type="Pfam" id="PF08146">
    <property type="entry name" value="BP28CT"/>
    <property type="match status" value="1"/>
</dbReference>
<keyword evidence="8 10" id="KW-0687">Ribonucleoprotein</keyword>
<protein>
    <recommendedName>
        <fullName evidence="4 10">U3 small nucleolar RNA-associated protein 10</fullName>
    </recommendedName>
</protein>
<dbReference type="EMBL" id="MU006223">
    <property type="protein sequence ID" value="KAF2828264.1"/>
    <property type="molecule type" value="Genomic_DNA"/>
</dbReference>
<evidence type="ECO:0000256" key="7">
    <source>
        <dbReference type="ARBA" id="ARBA00023242"/>
    </source>
</evidence>
<dbReference type="InterPro" id="IPR040191">
    <property type="entry name" value="UTP10"/>
</dbReference>
<evidence type="ECO:0000256" key="1">
    <source>
        <dbReference type="ARBA" id="ARBA00004604"/>
    </source>
</evidence>
<comment type="similarity">
    <text evidence="2 10">Belongs to the HEATR1/UTP10 family.</text>
</comment>
<evidence type="ECO:0000256" key="9">
    <source>
        <dbReference type="ARBA" id="ARBA00025076"/>
    </source>
</evidence>
<dbReference type="InterPro" id="IPR011989">
    <property type="entry name" value="ARM-like"/>
</dbReference>
<comment type="function">
    <text evidence="9">Involved in nucleolar processing of pre-18S ribosomal RNA. Involved in ribosome biosynthesis.</text>
</comment>
<keyword evidence="6 10" id="KW-0698">rRNA processing</keyword>
<dbReference type="GO" id="GO:0034455">
    <property type="term" value="C:t-UTP complex"/>
    <property type="evidence" value="ECO:0007669"/>
    <property type="project" value="TreeGrafter"/>
</dbReference>
<keyword evidence="7 10" id="KW-0539">Nucleus</keyword>
<reference evidence="12" key="1">
    <citation type="journal article" date="2020" name="Stud. Mycol.">
        <title>101 Dothideomycetes genomes: a test case for predicting lifestyles and emergence of pathogens.</title>
        <authorList>
            <person name="Haridas S."/>
            <person name="Albert R."/>
            <person name="Binder M."/>
            <person name="Bloem J."/>
            <person name="Labutti K."/>
            <person name="Salamov A."/>
            <person name="Andreopoulos B."/>
            <person name="Baker S."/>
            <person name="Barry K."/>
            <person name="Bills G."/>
            <person name="Bluhm B."/>
            <person name="Cannon C."/>
            <person name="Castanera R."/>
            <person name="Culley D."/>
            <person name="Daum C."/>
            <person name="Ezra D."/>
            <person name="Gonzalez J."/>
            <person name="Henrissat B."/>
            <person name="Kuo A."/>
            <person name="Liang C."/>
            <person name="Lipzen A."/>
            <person name="Lutzoni F."/>
            <person name="Magnuson J."/>
            <person name="Mondo S."/>
            <person name="Nolan M."/>
            <person name="Ohm R."/>
            <person name="Pangilinan J."/>
            <person name="Park H.-J."/>
            <person name="Ramirez L."/>
            <person name="Alfaro M."/>
            <person name="Sun H."/>
            <person name="Tritt A."/>
            <person name="Yoshinaga Y."/>
            <person name="Zwiers L.-H."/>
            <person name="Turgeon B."/>
            <person name="Goodwin S."/>
            <person name="Spatafora J."/>
            <person name="Crous P."/>
            <person name="Grigoriev I."/>
        </authorList>
    </citation>
    <scope>NUCLEOTIDE SEQUENCE</scope>
    <source>
        <strain evidence="12">CBS 113818</strain>
    </source>
</reference>
<dbReference type="GO" id="GO:0030515">
    <property type="term" value="F:snoRNA binding"/>
    <property type="evidence" value="ECO:0007669"/>
    <property type="project" value="TreeGrafter"/>
</dbReference>
<evidence type="ECO:0000256" key="2">
    <source>
        <dbReference type="ARBA" id="ARBA00010559"/>
    </source>
</evidence>
<dbReference type="PANTHER" id="PTHR13457:SF1">
    <property type="entry name" value="HEAT REPEAT-CONTAINING PROTEIN 1"/>
    <property type="match status" value="1"/>
</dbReference>
<evidence type="ECO:0000256" key="8">
    <source>
        <dbReference type="ARBA" id="ARBA00023274"/>
    </source>
</evidence>
<dbReference type="PANTHER" id="PTHR13457">
    <property type="entry name" value="BAP28"/>
    <property type="match status" value="1"/>
</dbReference>
<evidence type="ECO:0000256" key="10">
    <source>
        <dbReference type="RuleBase" id="RU367065"/>
    </source>
</evidence>
<comment type="subcellular location">
    <subcellularLocation>
        <location evidence="1 10">Nucleus</location>
        <location evidence="1 10">Nucleolus</location>
    </subcellularLocation>
</comment>
<organism evidence="12 13">
    <name type="scientific">Ophiobolus disseminans</name>
    <dbReference type="NCBI Taxonomy" id="1469910"/>
    <lineage>
        <taxon>Eukaryota</taxon>
        <taxon>Fungi</taxon>
        <taxon>Dikarya</taxon>
        <taxon>Ascomycota</taxon>
        <taxon>Pezizomycotina</taxon>
        <taxon>Dothideomycetes</taxon>
        <taxon>Pleosporomycetidae</taxon>
        <taxon>Pleosporales</taxon>
        <taxon>Pleosporineae</taxon>
        <taxon>Phaeosphaeriaceae</taxon>
        <taxon>Ophiobolus</taxon>
    </lineage>
</organism>
<dbReference type="Gene3D" id="1.25.10.10">
    <property type="entry name" value="Leucine-rich Repeat Variant"/>
    <property type="match status" value="2"/>
</dbReference>
<name>A0A6A7A630_9PLEO</name>
<keyword evidence="5 10" id="KW-0690">Ribosome biogenesis</keyword>
<evidence type="ECO:0000259" key="11">
    <source>
        <dbReference type="SMART" id="SM01036"/>
    </source>
</evidence>
<dbReference type="GO" id="GO:0032040">
    <property type="term" value="C:small-subunit processome"/>
    <property type="evidence" value="ECO:0007669"/>
    <property type="project" value="TreeGrafter"/>
</dbReference>
<sequence>MASALQKQLAAIAASSTHQLDLKAQKSAHGKSLLFEPRVAASQSFENVYLLCYEGYRDLCALDSRFLQFSKSLFSEQSKVEDRTQMNKEENKKLNAVLEAFITLVGPKLLLKPAQKTVEWLVRRFRVHEYNTECLTLSYLPYHGTPHFLALLSILPNQPPPSLRFLHPYIQSPTNPPRRTVVYTAVNTPAFFDALQAYTVKVVQAGHQASHMVSFWSSITAEAVFGMLENTSSGRRDIQAQKTEELVLRVLPVLNSCMRAKYGAETVAACYTIVTVLVGRGELGDKVLDGLMEAAVLAHDEETLNACLACLAVTAEQRSPAQIPARVHKKLLAIPQISQKLALVSKQCRVQRLALGCALGALAGVARNDERSIFQDLLASGLLLESHTRTALSTLVTLIRDYAPGSEERGHLLDLASTLTETPYFLDTMRAAAKQSNVDLESLGLTIGELTEAPQPVDFDTDDDEMLDIDDESKEGAQPVQCPEITVKSFFDTNASKSFDEVADAFEQTLSAGKGKQFTIKKFLAADSLHQTNALRQGLYLSFLARLWCSARLTPARVAALRAATSTIKEAEGTCDLQNLVPYLISALADPSPLVRRAAAACVNASSKCAKSKSPVWGSSDMYGKASSKIAAMKPEDASTLFLSVLVPILEESVMDSKFAIAAIKDVLEGSPKSKELARQGLKSQTRTSILSFLASHTSLAPLLRVQRALFPIFKFSGKISDAVRANTILPLVQQWCNLSPTDAATDCATESVSLQDMEVAYLSTLMAKEAKSVQLLESIIATNPGKTYRPELVGAAFDQASALWQKMRPELRLSVAQTLLRLSFSDGTYVSDKFRKERAIDILRNVSLDSTTLVTFLESVPAAVTMPEGPPAKKRRRTSRNEMARVELSSQNEVQRLLRKLTLVLELIEGSNPGEHPALFRSLFNVFGDLQPLRQQSGSELVYLQSIILSSLTPIVDTLKQQTNTSEYESAVRADLLIDCIRHSTSPQVQNGALLLIANLASWVPELILHNLMPIFTFIGSTLLRQQDDYSAQVVDKTISRVVPQLAASLRSKHKNFLTGVSDLLLSFTAAFEHIPLHRRLKLFSELARTLGPEDSLSAIVALLADRYHNGKTQRRFSTELLLVFEPVHTLDAFSGYLDLVIDAVGPKRQVSDVLFGLNDKSATQVETAIKDLLASLADLALDKDLKGHVTRAFRRKEDPARPRQIFADIIEKTIQLSKKVASSSKLYAGCSTVLARCLDLLPTTDLIKSAELLLANLDPQVQVAAIKSVEVRARNAKQNDKRSVIALISFLPNVETVLQTSQERDAKIISISCIDQIIDRFGKKDPSAVTSVAQTISGSQALSSTDDTIRILSLVCLTSVVDVLEDEAISLLPIVLPTAFEYLSQAIAGEKAGLHNAVYALLSNIIERLGYMFSREHLQTALRLSHRSAASGLEDSCDESRRTFYQSVSEHLSAQDTFAAIKLTWQHAISQGFNASAEHMELLGLTVDVQSKSKLIKASSTLFSLLLQLFKLRQSIDSQEEQEFDVEEIEQLDGTLVDSALAMVLKLNDATFRPFFVQLVDQEGPTGVTQHAITFYRFLAAFFDKFKSIVTSYSSYIIDHAAKLLGSLAEDDADSALRGAVLGALQKSFQHDQDAFWQAPSHYGAILAPLVNLLNMSAADEVIADVIPTITDLAASSSSSIDNHRELNTILLRYMRSDSASTRLATVKCEQSLTGRLGEEWLGLLPEMLPFISELREDDDEMVERETQRWISQVEAVLGESLEGMLQ</sequence>
<evidence type="ECO:0000313" key="12">
    <source>
        <dbReference type="EMBL" id="KAF2828264.1"/>
    </source>
</evidence>